<organism evidence="1 2">
    <name type="scientific">Lujinxingia sediminis</name>
    <dbReference type="NCBI Taxonomy" id="2480984"/>
    <lineage>
        <taxon>Bacteria</taxon>
        <taxon>Deltaproteobacteria</taxon>
        <taxon>Bradymonadales</taxon>
        <taxon>Lujinxingiaceae</taxon>
        <taxon>Lujinxingia</taxon>
    </lineage>
</organism>
<proteinExistence type="predicted"/>
<protein>
    <submittedName>
        <fullName evidence="1">Uncharacterized protein</fullName>
    </submittedName>
</protein>
<evidence type="ECO:0000313" key="2">
    <source>
        <dbReference type="Proteomes" id="UP000282926"/>
    </source>
</evidence>
<gene>
    <name evidence="1" type="ORF">EA187_01405</name>
</gene>
<name>A0ABY0CW76_9DELT</name>
<sequence>MEWYLMGDDCEDSSIPRYVLPALPEVYELERFKAAPYYATFGEAMTTSSPVPNSGLYEERYRIVNELFSE</sequence>
<reference evidence="1 2" key="1">
    <citation type="submission" date="2019-01" db="EMBL/GenBank/DDBJ databases">
        <title>Lujinxingia litoralis gen. nov., sp. nov. and Lujinxingia sediminis gen. nov., sp. nov., new members in the order Bradymonadales, isolated from coastal sediment.</title>
        <authorList>
            <person name="Li C.-M."/>
        </authorList>
    </citation>
    <scope>NUCLEOTIDE SEQUENCE [LARGE SCALE GENOMIC DNA]</scope>
    <source>
        <strain evidence="1 2">SEH01</strain>
    </source>
</reference>
<dbReference type="RefSeq" id="WP_127778929.1">
    <property type="nucleotide sequence ID" value="NZ_SADD01000001.1"/>
</dbReference>
<dbReference type="EMBL" id="SADD01000001">
    <property type="protein sequence ID" value="RVU48122.1"/>
    <property type="molecule type" value="Genomic_DNA"/>
</dbReference>
<dbReference type="Proteomes" id="UP000282926">
    <property type="component" value="Unassembled WGS sequence"/>
</dbReference>
<comment type="caution">
    <text evidence="1">The sequence shown here is derived from an EMBL/GenBank/DDBJ whole genome shotgun (WGS) entry which is preliminary data.</text>
</comment>
<evidence type="ECO:0000313" key="1">
    <source>
        <dbReference type="EMBL" id="RVU48122.1"/>
    </source>
</evidence>
<keyword evidence="2" id="KW-1185">Reference proteome</keyword>
<accession>A0ABY0CW76</accession>